<evidence type="ECO:0000256" key="1">
    <source>
        <dbReference type="ARBA" id="ARBA00001947"/>
    </source>
</evidence>
<dbReference type="AlphaFoldDB" id="A0A6B1DSK5"/>
<dbReference type="PIRSF" id="PIRSF039012">
    <property type="entry name" value="ASP"/>
    <property type="match status" value="1"/>
</dbReference>
<dbReference type="PANTHER" id="PTHR37326">
    <property type="entry name" value="BLL3975 PROTEIN"/>
    <property type="match status" value="1"/>
</dbReference>
<evidence type="ECO:0000259" key="5">
    <source>
        <dbReference type="Pfam" id="PF24827"/>
    </source>
</evidence>
<dbReference type="InterPro" id="IPR053138">
    <property type="entry name" value="N-alpha-Ac-DABA_deacetylase"/>
</dbReference>
<name>A0A6B1DSK5_9CHLR</name>
<dbReference type="SUPFAM" id="SSF53187">
    <property type="entry name" value="Zn-dependent exopeptidases"/>
    <property type="match status" value="1"/>
</dbReference>
<dbReference type="InterPro" id="IPR055438">
    <property type="entry name" value="AstE_AspA_cat"/>
</dbReference>
<comment type="caution">
    <text evidence="6">The sequence shown here is derived from an EMBL/GenBank/DDBJ whole genome shotgun (WGS) entry which is preliminary data.</text>
</comment>
<feature type="domain" description="Succinylglutamate desuccinylase/Aspartoacylase catalytic" evidence="5">
    <location>
        <begin position="52"/>
        <end position="236"/>
    </location>
</feature>
<comment type="cofactor">
    <cofactor evidence="1">
        <name>Zn(2+)</name>
        <dbReference type="ChEBI" id="CHEBI:29105"/>
    </cofactor>
</comment>
<evidence type="ECO:0000256" key="3">
    <source>
        <dbReference type="ARBA" id="ARBA00022801"/>
    </source>
</evidence>
<dbReference type="PANTHER" id="PTHR37326:SF1">
    <property type="entry name" value="BLL3975 PROTEIN"/>
    <property type="match status" value="1"/>
</dbReference>
<dbReference type="EMBL" id="VXPY01000031">
    <property type="protein sequence ID" value="MYD89663.1"/>
    <property type="molecule type" value="Genomic_DNA"/>
</dbReference>
<dbReference type="Pfam" id="PF24827">
    <property type="entry name" value="AstE_AspA_cat"/>
    <property type="match status" value="1"/>
</dbReference>
<keyword evidence="2" id="KW-0479">Metal-binding</keyword>
<dbReference type="GO" id="GO:0016811">
    <property type="term" value="F:hydrolase activity, acting on carbon-nitrogen (but not peptide) bonds, in linear amides"/>
    <property type="evidence" value="ECO:0007669"/>
    <property type="project" value="InterPro"/>
</dbReference>
<evidence type="ECO:0000313" key="6">
    <source>
        <dbReference type="EMBL" id="MYD89663.1"/>
    </source>
</evidence>
<keyword evidence="4" id="KW-0862">Zinc</keyword>
<dbReference type="GO" id="GO:0046872">
    <property type="term" value="F:metal ion binding"/>
    <property type="evidence" value="ECO:0007669"/>
    <property type="project" value="UniProtKB-KW"/>
</dbReference>
<sequence>MLTEAQPILYSDFRVADFAEGTKTRLHLILNTLPSGEPLYCPVLLARGDNPGPVCMVTGLVHGDEYEGPVAIQDVFAELDTSDMRGTFFGIPMVNGPAFAHGTREGGWDHLNLARIFPGAAQGSPTERIAHIFQEHLVVQADFLLEMHAGGNLYACKELAGYQVQSGPAGERLHEAAIAFGFDFVWGTEALPGRTLSAARIKGVPAIYVENRGEGRLRSAQRTYAVQGIRNILAFLGIVEGDFPTAEPEFSLQTLGEEAGHLQVNYPSPYSGLFVPAVELWDVVSEGDILGEVRHPDGTVLAEIPAVESGRVMFLRTIPKVLMGECLIYVLKMET</sequence>
<organism evidence="6">
    <name type="scientific">Caldilineaceae bacterium SB0662_bin_9</name>
    <dbReference type="NCBI Taxonomy" id="2605258"/>
    <lineage>
        <taxon>Bacteria</taxon>
        <taxon>Bacillati</taxon>
        <taxon>Chloroflexota</taxon>
        <taxon>Caldilineae</taxon>
        <taxon>Caldilineales</taxon>
        <taxon>Caldilineaceae</taxon>
    </lineage>
</organism>
<dbReference type="CDD" id="cd06230">
    <property type="entry name" value="M14_ASTE_ASPA_like"/>
    <property type="match status" value="1"/>
</dbReference>
<protein>
    <recommendedName>
        <fullName evidence="5">Succinylglutamate desuccinylase/Aspartoacylase catalytic domain-containing protein</fullName>
    </recommendedName>
</protein>
<evidence type="ECO:0000256" key="2">
    <source>
        <dbReference type="ARBA" id="ARBA00022723"/>
    </source>
</evidence>
<accession>A0A6B1DSK5</accession>
<dbReference type="Gene3D" id="3.40.630.10">
    <property type="entry name" value="Zn peptidases"/>
    <property type="match status" value="1"/>
</dbReference>
<reference evidence="6" key="1">
    <citation type="submission" date="2019-09" db="EMBL/GenBank/DDBJ databases">
        <title>Characterisation of the sponge microbiome using genome-centric metagenomics.</title>
        <authorList>
            <person name="Engelberts J.P."/>
            <person name="Robbins S.J."/>
            <person name="De Goeij J.M."/>
            <person name="Aranda M."/>
            <person name="Bell S.C."/>
            <person name="Webster N.S."/>
        </authorList>
    </citation>
    <scope>NUCLEOTIDE SEQUENCE</scope>
    <source>
        <strain evidence="6">SB0662_bin_9</strain>
    </source>
</reference>
<keyword evidence="3" id="KW-0378">Hydrolase</keyword>
<proteinExistence type="predicted"/>
<evidence type="ECO:0000256" key="4">
    <source>
        <dbReference type="ARBA" id="ARBA00022833"/>
    </source>
</evidence>
<dbReference type="GO" id="GO:0016788">
    <property type="term" value="F:hydrolase activity, acting on ester bonds"/>
    <property type="evidence" value="ECO:0007669"/>
    <property type="project" value="InterPro"/>
</dbReference>
<gene>
    <name evidence="6" type="ORF">F4Y08_04875</name>
</gene>
<dbReference type="InterPro" id="IPR043795">
    <property type="entry name" value="N-alpha-Ac-DABA-like"/>
</dbReference>